<dbReference type="PANTHER" id="PTHR24379">
    <property type="entry name" value="KRAB AND ZINC FINGER DOMAIN-CONTAINING"/>
    <property type="match status" value="1"/>
</dbReference>
<dbReference type="PROSITE" id="PS00028">
    <property type="entry name" value="ZINC_FINGER_C2H2_1"/>
    <property type="match status" value="2"/>
</dbReference>
<dbReference type="InterPro" id="IPR036236">
    <property type="entry name" value="Znf_C2H2_sf"/>
</dbReference>
<sequence>MIDTLWRYFGDIILDCVGGGSFNNVLRLKASWENDSLFSETISYVLLSGMIRPICNVCGKTFAQKKSLKFHLRHHCGVEPKFQCPECPYKAKRRTHLKTHMANKHFGLMELSRLQGWTQRNRKTDLFSRNRPMCNGCGKTFAHMTSLKFHLRHHCGVEPQFQCPECPYKAKRRTHLKTHMANKHFDVIKCNMYKDGLKGEETLNYLVSGNRYKEKRKIPLSRMQICFHEKIPPANDLNQILVEAGNRPMMFPMFTCRKCFKSYKYKDNLKRHQKYECGVEPQFWCPHCPYKANFKFSLKSHIILKHTKKVVESSAANNQ</sequence>
<dbReference type="Pfam" id="PF00096">
    <property type="entry name" value="zf-C2H2"/>
    <property type="match status" value="4"/>
</dbReference>
<dbReference type="FunCoup" id="T1HQ35">
    <property type="interactions" value="432"/>
</dbReference>
<evidence type="ECO:0000256" key="4">
    <source>
        <dbReference type="ARBA" id="ARBA00022833"/>
    </source>
</evidence>
<dbReference type="GO" id="GO:0008270">
    <property type="term" value="F:zinc ion binding"/>
    <property type="evidence" value="ECO:0007669"/>
    <property type="project" value="UniProtKB-KW"/>
</dbReference>
<dbReference type="VEuPathDB" id="VectorBase:RPRC006159"/>
<dbReference type="EnsemblMetazoa" id="RPRC006159-RA">
    <property type="protein sequence ID" value="RPRC006159-PA"/>
    <property type="gene ID" value="RPRC006159"/>
</dbReference>
<protein>
    <recommendedName>
        <fullName evidence="5">C2H2-type domain-containing protein</fullName>
    </recommendedName>
</protein>
<dbReference type="eggNOG" id="KOG1721">
    <property type="taxonomic scope" value="Eukaryota"/>
</dbReference>
<organism evidence="6 7">
    <name type="scientific">Rhodnius prolixus</name>
    <name type="common">Triatomid bug</name>
    <dbReference type="NCBI Taxonomy" id="13249"/>
    <lineage>
        <taxon>Eukaryota</taxon>
        <taxon>Metazoa</taxon>
        <taxon>Ecdysozoa</taxon>
        <taxon>Arthropoda</taxon>
        <taxon>Hexapoda</taxon>
        <taxon>Insecta</taxon>
        <taxon>Pterygota</taxon>
        <taxon>Neoptera</taxon>
        <taxon>Paraneoptera</taxon>
        <taxon>Hemiptera</taxon>
        <taxon>Heteroptera</taxon>
        <taxon>Panheteroptera</taxon>
        <taxon>Cimicomorpha</taxon>
        <taxon>Reduviidae</taxon>
        <taxon>Triatominae</taxon>
        <taxon>Rhodnius</taxon>
    </lineage>
</organism>
<dbReference type="Proteomes" id="UP000015103">
    <property type="component" value="Unassembled WGS sequence"/>
</dbReference>
<keyword evidence="4" id="KW-0862">Zinc</keyword>
<dbReference type="SMART" id="SM00355">
    <property type="entry name" value="ZnF_C2H2"/>
    <property type="match status" value="6"/>
</dbReference>
<evidence type="ECO:0000256" key="1">
    <source>
        <dbReference type="ARBA" id="ARBA00022723"/>
    </source>
</evidence>
<evidence type="ECO:0000256" key="3">
    <source>
        <dbReference type="ARBA" id="ARBA00022771"/>
    </source>
</evidence>
<accession>T1HQ35</accession>
<reference evidence="6" key="1">
    <citation type="submission" date="2015-05" db="UniProtKB">
        <authorList>
            <consortium name="EnsemblMetazoa"/>
        </authorList>
    </citation>
    <scope>IDENTIFICATION</scope>
</reference>
<dbReference type="PANTHER" id="PTHR24379:SF121">
    <property type="entry name" value="C2H2-TYPE DOMAIN-CONTAINING PROTEIN"/>
    <property type="match status" value="1"/>
</dbReference>
<dbReference type="FunFam" id="3.30.160.60:FF:000446">
    <property type="entry name" value="Zinc finger protein"/>
    <property type="match status" value="1"/>
</dbReference>
<keyword evidence="3" id="KW-0863">Zinc-finger</keyword>
<dbReference type="AlphaFoldDB" id="T1HQ35"/>
<dbReference type="STRING" id="13249.T1HQ35"/>
<dbReference type="InParanoid" id="T1HQ35"/>
<proteinExistence type="predicted"/>
<name>T1HQ35_RHOPR</name>
<evidence type="ECO:0000313" key="6">
    <source>
        <dbReference type="EnsemblMetazoa" id="RPRC006159-PA"/>
    </source>
</evidence>
<dbReference type="EMBL" id="ACPB03013608">
    <property type="status" value="NOT_ANNOTATED_CDS"/>
    <property type="molecule type" value="Genomic_DNA"/>
</dbReference>
<dbReference type="Gene3D" id="3.30.160.60">
    <property type="entry name" value="Classic Zinc Finger"/>
    <property type="match status" value="4"/>
</dbReference>
<keyword evidence="7" id="KW-1185">Reference proteome</keyword>
<evidence type="ECO:0000313" key="7">
    <source>
        <dbReference type="Proteomes" id="UP000015103"/>
    </source>
</evidence>
<dbReference type="OMA" id="THMANKH"/>
<evidence type="ECO:0000256" key="2">
    <source>
        <dbReference type="ARBA" id="ARBA00022737"/>
    </source>
</evidence>
<feature type="domain" description="C2H2-type" evidence="5">
    <location>
        <begin position="254"/>
        <end position="281"/>
    </location>
</feature>
<feature type="domain" description="C2H2-type" evidence="5">
    <location>
        <begin position="53"/>
        <end position="80"/>
    </location>
</feature>
<dbReference type="HOGENOM" id="CLU_872426_0_0_1"/>
<dbReference type="InterPro" id="IPR013087">
    <property type="entry name" value="Znf_C2H2_type"/>
</dbReference>
<evidence type="ECO:0000259" key="5">
    <source>
        <dbReference type="PROSITE" id="PS50157"/>
    </source>
</evidence>
<dbReference type="PROSITE" id="PS50157">
    <property type="entry name" value="ZINC_FINGER_C2H2_2"/>
    <property type="match status" value="4"/>
</dbReference>
<dbReference type="GO" id="GO:0005634">
    <property type="term" value="C:nucleus"/>
    <property type="evidence" value="ECO:0007669"/>
    <property type="project" value="UniProtKB-ARBA"/>
</dbReference>
<feature type="domain" description="C2H2-type" evidence="5">
    <location>
        <begin position="82"/>
        <end position="110"/>
    </location>
</feature>
<keyword evidence="2" id="KW-0677">Repeat</keyword>
<feature type="domain" description="C2H2-type" evidence="5">
    <location>
        <begin position="132"/>
        <end position="159"/>
    </location>
</feature>
<keyword evidence="1" id="KW-0479">Metal-binding</keyword>
<dbReference type="SUPFAM" id="SSF57667">
    <property type="entry name" value="beta-beta-alpha zinc fingers"/>
    <property type="match status" value="3"/>
</dbReference>